<sequence length="60" mass="6180">HSRSKFVFKKGVPSSGEKKTSRLESSGGPEQEETDGDQDSAGVGTAERPHPDPGQAVGAA</sequence>
<gene>
    <name evidence="2" type="ORF">PODLI_1B000277</name>
</gene>
<organism evidence="2 3">
    <name type="scientific">Podarcis lilfordi</name>
    <name type="common">Lilford's wall lizard</name>
    <dbReference type="NCBI Taxonomy" id="74358"/>
    <lineage>
        <taxon>Eukaryota</taxon>
        <taxon>Metazoa</taxon>
        <taxon>Chordata</taxon>
        <taxon>Craniata</taxon>
        <taxon>Vertebrata</taxon>
        <taxon>Euteleostomi</taxon>
        <taxon>Lepidosauria</taxon>
        <taxon>Squamata</taxon>
        <taxon>Bifurcata</taxon>
        <taxon>Unidentata</taxon>
        <taxon>Episquamata</taxon>
        <taxon>Laterata</taxon>
        <taxon>Lacertibaenia</taxon>
        <taxon>Lacertidae</taxon>
        <taxon>Podarcis</taxon>
    </lineage>
</organism>
<evidence type="ECO:0000313" key="3">
    <source>
        <dbReference type="Proteomes" id="UP001178461"/>
    </source>
</evidence>
<evidence type="ECO:0000256" key="1">
    <source>
        <dbReference type="SAM" id="MobiDB-lite"/>
    </source>
</evidence>
<evidence type="ECO:0000313" key="2">
    <source>
        <dbReference type="EMBL" id="CAI5784151.1"/>
    </source>
</evidence>
<accession>A0AA35PCQ9</accession>
<dbReference type="Proteomes" id="UP001178461">
    <property type="component" value="Chromosome 9"/>
</dbReference>
<reference evidence="2" key="1">
    <citation type="submission" date="2022-12" db="EMBL/GenBank/DDBJ databases">
        <authorList>
            <person name="Alioto T."/>
            <person name="Alioto T."/>
            <person name="Gomez Garrido J."/>
        </authorList>
    </citation>
    <scope>NUCLEOTIDE SEQUENCE</scope>
</reference>
<name>A0AA35PCQ9_9SAUR</name>
<keyword evidence="3" id="KW-1185">Reference proteome</keyword>
<feature type="non-terminal residue" evidence="2">
    <location>
        <position position="1"/>
    </location>
</feature>
<protein>
    <submittedName>
        <fullName evidence="2">Uncharacterized protein</fullName>
    </submittedName>
</protein>
<feature type="region of interest" description="Disordered" evidence="1">
    <location>
        <begin position="1"/>
        <end position="60"/>
    </location>
</feature>
<proteinExistence type="predicted"/>
<dbReference type="AlphaFoldDB" id="A0AA35PCQ9"/>
<dbReference type="EMBL" id="OX395134">
    <property type="protein sequence ID" value="CAI5784151.1"/>
    <property type="molecule type" value="Genomic_DNA"/>
</dbReference>